<keyword evidence="2" id="KW-0472">Membrane</keyword>
<organism evidence="3 4">
    <name type="scientific">Actinomadura algeriensis</name>
    <dbReference type="NCBI Taxonomy" id="1679523"/>
    <lineage>
        <taxon>Bacteria</taxon>
        <taxon>Bacillati</taxon>
        <taxon>Actinomycetota</taxon>
        <taxon>Actinomycetes</taxon>
        <taxon>Streptosporangiales</taxon>
        <taxon>Thermomonosporaceae</taxon>
        <taxon>Actinomadura</taxon>
    </lineage>
</organism>
<proteinExistence type="predicted"/>
<dbReference type="Proteomes" id="UP000627838">
    <property type="component" value="Unassembled WGS sequence"/>
</dbReference>
<evidence type="ECO:0000256" key="2">
    <source>
        <dbReference type="SAM" id="Phobius"/>
    </source>
</evidence>
<dbReference type="Gene3D" id="1.20.1250.20">
    <property type="entry name" value="MFS general substrate transporter like domains"/>
    <property type="match status" value="1"/>
</dbReference>
<comment type="caution">
    <text evidence="3">The sequence shown here is derived from an EMBL/GenBank/DDBJ whole genome shotgun (WGS) entry which is preliminary data.</text>
</comment>
<feature type="transmembrane region" description="Helical" evidence="2">
    <location>
        <begin position="20"/>
        <end position="45"/>
    </location>
</feature>
<name>A0ABR9JYE0_9ACTN</name>
<accession>A0ABR9JYE0</accession>
<feature type="transmembrane region" description="Helical" evidence="2">
    <location>
        <begin position="57"/>
        <end position="79"/>
    </location>
</feature>
<dbReference type="InterPro" id="IPR036259">
    <property type="entry name" value="MFS_trans_sf"/>
</dbReference>
<reference evidence="3 4" key="1">
    <citation type="submission" date="2020-10" db="EMBL/GenBank/DDBJ databases">
        <title>Sequencing the genomes of 1000 actinobacteria strains.</title>
        <authorList>
            <person name="Klenk H.-P."/>
        </authorList>
    </citation>
    <scope>NUCLEOTIDE SEQUENCE [LARGE SCALE GENOMIC DNA]</scope>
    <source>
        <strain evidence="3 4">DSM 46744</strain>
    </source>
</reference>
<dbReference type="EMBL" id="JADBDZ010000001">
    <property type="protein sequence ID" value="MBE1535597.1"/>
    <property type="molecule type" value="Genomic_DNA"/>
</dbReference>
<keyword evidence="2" id="KW-0812">Transmembrane</keyword>
<evidence type="ECO:0000256" key="1">
    <source>
        <dbReference type="SAM" id="MobiDB-lite"/>
    </source>
</evidence>
<dbReference type="RefSeq" id="WP_225961345.1">
    <property type="nucleotide sequence ID" value="NZ_JADBDZ010000001.1"/>
</dbReference>
<dbReference type="SUPFAM" id="SSF103473">
    <property type="entry name" value="MFS general substrate transporter"/>
    <property type="match status" value="1"/>
</dbReference>
<evidence type="ECO:0000313" key="3">
    <source>
        <dbReference type="EMBL" id="MBE1535597.1"/>
    </source>
</evidence>
<sequence length="126" mass="13104">MFAPLTSALADHLHWRGVYLVLAAVLAAALTLSTFAMYAVLMNLVPLLTERGASPAVAAWALGLGGVGQVAGRLGYGILARRTGLRARTTGVLGPRERGNRRAGFPGQAGAAYARPAERSRHGGRA</sequence>
<keyword evidence="2" id="KW-1133">Transmembrane helix</keyword>
<protein>
    <submittedName>
        <fullName evidence="3">MFS family arabinose efflux permease</fullName>
    </submittedName>
</protein>
<feature type="region of interest" description="Disordered" evidence="1">
    <location>
        <begin position="90"/>
        <end position="126"/>
    </location>
</feature>
<evidence type="ECO:0000313" key="4">
    <source>
        <dbReference type="Proteomes" id="UP000627838"/>
    </source>
</evidence>
<keyword evidence="4" id="KW-1185">Reference proteome</keyword>
<feature type="compositionally biased region" description="Basic and acidic residues" evidence="1">
    <location>
        <begin position="116"/>
        <end position="126"/>
    </location>
</feature>
<gene>
    <name evidence="3" type="ORF">H4W34_005430</name>
</gene>